<accession>A0ABP2C8Y6</accession>
<reference evidence="1 2" key="1">
    <citation type="submission" date="2016-01" db="EMBL/GenBank/DDBJ databases">
        <authorList>
            <person name="Brown R."/>
        </authorList>
    </citation>
    <scope>NUCLEOTIDE SEQUENCE [LARGE SCALE GENOMIC DNA]</scope>
    <source>
        <strain evidence="1">Sporomusa sphaeroides DSM 2875</strain>
    </source>
</reference>
<gene>
    <name evidence="1" type="ORF">SSPH_01539</name>
</gene>
<comment type="caution">
    <text evidence="1">The sequence shown here is derived from an EMBL/GenBank/DDBJ whole genome shotgun (WGS) entry which is preliminary data.</text>
</comment>
<evidence type="ECO:0000313" key="2">
    <source>
        <dbReference type="Proteomes" id="UP000245702"/>
    </source>
</evidence>
<dbReference type="EMBL" id="FCOW01000006">
    <property type="protein sequence ID" value="CVK18895.1"/>
    <property type="molecule type" value="Genomic_DNA"/>
</dbReference>
<sequence>MYKGFPVNKATGYFAREFDKAAPVPGVNWSDEDYLWLTGAAQKGWIVKTSPQDVKPGALIVGVDQARNALIAIVQEVKDGKIIYEKLDKAGKVIRCITAPESLQREINFSGYIWPERIKNGRARMLLPVLP</sequence>
<organism evidence="1 2">
    <name type="scientific">Sporomusa sphaeroides DSM 2875</name>
    <dbReference type="NCBI Taxonomy" id="1337886"/>
    <lineage>
        <taxon>Bacteria</taxon>
        <taxon>Bacillati</taxon>
        <taxon>Bacillota</taxon>
        <taxon>Negativicutes</taxon>
        <taxon>Selenomonadales</taxon>
        <taxon>Sporomusaceae</taxon>
        <taxon>Sporomusa</taxon>
    </lineage>
</organism>
<dbReference type="RefSeq" id="WP_075756832.1">
    <property type="nucleotide sequence ID" value="NZ_CP146991.1"/>
</dbReference>
<keyword evidence="2" id="KW-1185">Reference proteome</keyword>
<evidence type="ECO:0000313" key="1">
    <source>
        <dbReference type="EMBL" id="CVK18895.1"/>
    </source>
</evidence>
<dbReference type="Proteomes" id="UP000245702">
    <property type="component" value="Unassembled WGS sequence"/>
</dbReference>
<name>A0ABP2C8Y6_9FIRM</name>
<protein>
    <submittedName>
        <fullName evidence="1">Uncharacterized protein</fullName>
    </submittedName>
</protein>
<proteinExistence type="predicted"/>